<keyword evidence="2" id="KW-0732">Signal</keyword>
<dbReference type="SUPFAM" id="SSF52129">
    <property type="entry name" value="Caspase-like"/>
    <property type="match status" value="1"/>
</dbReference>
<dbReference type="Pfam" id="PF00656">
    <property type="entry name" value="Peptidase_C14"/>
    <property type="match status" value="1"/>
</dbReference>
<dbReference type="Gene3D" id="2.20.110.10">
    <property type="entry name" value="Histone H3 K4-specific methyltransferase SET7/9 N-terminal domain"/>
    <property type="match status" value="2"/>
</dbReference>
<reference evidence="4" key="1">
    <citation type="submission" date="2020-01" db="EMBL/GenBank/DDBJ databases">
        <authorList>
            <person name="Meier V. D."/>
            <person name="Meier V D."/>
        </authorList>
    </citation>
    <scope>NUCLEOTIDE SEQUENCE</scope>
    <source>
        <strain evidence="4">HLG_WM_MAG_10</strain>
    </source>
</reference>
<dbReference type="Pfam" id="PF02493">
    <property type="entry name" value="MORN"/>
    <property type="match status" value="4"/>
</dbReference>
<dbReference type="InterPro" id="IPR029030">
    <property type="entry name" value="Caspase-like_dom_sf"/>
</dbReference>
<name>A0A6S6UCN7_9BACT</name>
<evidence type="ECO:0000256" key="1">
    <source>
        <dbReference type="ARBA" id="ARBA00022737"/>
    </source>
</evidence>
<sequence>MRIQLAFTLLLSLLTTSLFAQEKGCLEGNCENGWGIYEHYLGEVYQGRYEGNFIEGLRAGKGKFVYANGDKYEGSWANGKPNGLGARIAKNGKMKVGTWQDGKLIARQKEEISRECLVGNCKEEYGKSKDNRGNVYNGEFSKGEYNGFGEMRYNNGDRYKGIWKDGLQHGQGSYYFNNGHVNTGHFENGEYTHNKMKIWAVIVGVADYPNFQKLSYTTRDAQRVYAFFRSVEGGAVPEDQIKLLQDKDATAFNIMNTAADLYEQADSNDLIIFYFAGHGKNGAFLPYDYDGNNSNLLYHGLVNSLLKDSPAKYKLCAVDACHSGSFDMNTIISYQDYLKNHNTEGESMGSPLASTRSSKNVRDRIKDYYKSFDGVKGGLAVIMSSASEEISLEANKLQQGVFSYYFIQAMKGAANKEDDLGKKDNVIDIQELYKFIAKNVRNFTYGFQHPLIYGEYDQHMPIGLLKRKQ</sequence>
<evidence type="ECO:0000313" key="4">
    <source>
        <dbReference type="EMBL" id="CAA6829639.1"/>
    </source>
</evidence>
<dbReference type="Gene3D" id="3.40.50.1460">
    <property type="match status" value="1"/>
</dbReference>
<keyword evidence="1" id="KW-0677">Repeat</keyword>
<dbReference type="PANTHER" id="PTHR23084">
    <property type="entry name" value="PHOSPHATIDYLINOSITOL-4-PHOSPHATE 5-KINASE RELATED"/>
    <property type="match status" value="1"/>
</dbReference>
<dbReference type="SMART" id="SM00698">
    <property type="entry name" value="MORN"/>
    <property type="match status" value="4"/>
</dbReference>
<evidence type="ECO:0000256" key="2">
    <source>
        <dbReference type="SAM" id="SignalP"/>
    </source>
</evidence>
<feature type="domain" description="Peptidase C14 caspase" evidence="3">
    <location>
        <begin position="199"/>
        <end position="452"/>
    </location>
</feature>
<dbReference type="InterPro" id="IPR003409">
    <property type="entry name" value="MORN"/>
</dbReference>
<evidence type="ECO:0000259" key="3">
    <source>
        <dbReference type="Pfam" id="PF00656"/>
    </source>
</evidence>
<gene>
    <name evidence="4" type="ORF">HELGO_WM25274</name>
</gene>
<dbReference type="InterPro" id="IPR011600">
    <property type="entry name" value="Pept_C14_caspase"/>
</dbReference>
<dbReference type="GO" id="GO:0004197">
    <property type="term" value="F:cysteine-type endopeptidase activity"/>
    <property type="evidence" value="ECO:0007669"/>
    <property type="project" value="InterPro"/>
</dbReference>
<organism evidence="4">
    <name type="scientific">uncultured Aureispira sp</name>
    <dbReference type="NCBI Taxonomy" id="1331704"/>
    <lineage>
        <taxon>Bacteria</taxon>
        <taxon>Pseudomonadati</taxon>
        <taxon>Bacteroidota</taxon>
        <taxon>Saprospiria</taxon>
        <taxon>Saprospirales</taxon>
        <taxon>Saprospiraceae</taxon>
        <taxon>Aureispira</taxon>
        <taxon>environmental samples</taxon>
    </lineage>
</organism>
<dbReference type="SUPFAM" id="SSF82185">
    <property type="entry name" value="Histone H3 K4-specific methyltransferase SET7/9 N-terminal domain"/>
    <property type="match status" value="2"/>
</dbReference>
<dbReference type="PANTHER" id="PTHR23084:SF263">
    <property type="entry name" value="MORN REPEAT-CONTAINING PROTEIN 1"/>
    <property type="match status" value="1"/>
</dbReference>
<dbReference type="AlphaFoldDB" id="A0A6S6UCN7"/>
<dbReference type="GO" id="GO:0006508">
    <property type="term" value="P:proteolysis"/>
    <property type="evidence" value="ECO:0007669"/>
    <property type="project" value="InterPro"/>
</dbReference>
<proteinExistence type="predicted"/>
<feature type="signal peptide" evidence="2">
    <location>
        <begin position="1"/>
        <end position="20"/>
    </location>
</feature>
<feature type="chain" id="PRO_5028424716" evidence="2">
    <location>
        <begin position="21"/>
        <end position="469"/>
    </location>
</feature>
<protein>
    <submittedName>
        <fullName evidence="4">Peptidase C14 caspase catalytic subunit p20</fullName>
    </submittedName>
</protein>
<accession>A0A6S6UCN7</accession>
<dbReference type="EMBL" id="CACVAQ010000507">
    <property type="protein sequence ID" value="CAA6829639.1"/>
    <property type="molecule type" value="Genomic_DNA"/>
</dbReference>